<feature type="compositionally biased region" description="Basic residues" evidence="1">
    <location>
        <begin position="250"/>
        <end position="266"/>
    </location>
</feature>
<dbReference type="OrthoDB" id="10252947at2759"/>
<evidence type="ECO:0000313" key="3">
    <source>
        <dbReference type="Proteomes" id="UP000070089"/>
    </source>
</evidence>
<comment type="caution">
    <text evidence="2">The sequence shown here is derived from an EMBL/GenBank/DDBJ whole genome shotgun (WGS) entry which is preliminary data.</text>
</comment>
<name>A0A132NXF3_GIAIN</name>
<accession>A0A132NXF3</accession>
<sequence>MPIIIKGVKLTEEIAGDLKQIIKGVDGLRSPYLADKARETKEGVEIPCGYGRLLDAIQKKYPDAVLTPLDQVTERKRCIDRNSSIFDKFKEYNVDYLKTDKNVILTVTSAPGEFMDPEKVAAFLTKTFSKITPAQGHKFKITAKYQVLDAIRKKVDAGDFIDGSGASIKGRCATMAIRYVEGRPPQRGTRVAVVVPVASVEGLFAALSADKLFDRVPTVKFINPEKRRKRIQELREKAGSAGDGSAASNKQRKHKEATGRVKKTGTKRPSGIKVQLADDVKASKLKGGQSKKARLPSLLTISGLPADLTFDEIKQSLDKNEHANLLKALAESRLKRSKTPNPSEVSFFCTIENGKLLESAFSNMMINDTALCVSLTDAN</sequence>
<dbReference type="EMBL" id="JXTI01000024">
    <property type="protein sequence ID" value="KWX14746.1"/>
    <property type="molecule type" value="Genomic_DNA"/>
</dbReference>
<dbReference type="VEuPathDB" id="GiardiaDB:QR46_1248"/>
<dbReference type="Proteomes" id="UP000070089">
    <property type="component" value="Unassembled WGS sequence"/>
</dbReference>
<reference evidence="2 3" key="1">
    <citation type="journal article" date="2015" name="Mol. Biochem. Parasitol.">
        <title>Identification of polymorphic genes for use in assemblage B genotyping assays through comparative genomics of multiple assemblage B Giardia duodenalis isolates.</title>
        <authorList>
            <person name="Wielinga C."/>
            <person name="Thompson R.C."/>
            <person name="Monis P."/>
            <person name="Ryan U."/>
        </authorList>
    </citation>
    <scope>NUCLEOTIDE SEQUENCE [LARGE SCALE GENOMIC DNA]</scope>
    <source>
        <strain evidence="2 3">BAH15c1</strain>
    </source>
</reference>
<evidence type="ECO:0000313" key="2">
    <source>
        <dbReference type="EMBL" id="KWX14746.1"/>
    </source>
</evidence>
<protein>
    <submittedName>
        <fullName evidence="2">Uncharacterized protein</fullName>
    </submittedName>
</protein>
<feature type="region of interest" description="Disordered" evidence="1">
    <location>
        <begin position="234"/>
        <end position="271"/>
    </location>
</feature>
<proteinExistence type="predicted"/>
<evidence type="ECO:0000256" key="1">
    <source>
        <dbReference type="SAM" id="MobiDB-lite"/>
    </source>
</evidence>
<organism evidence="2 3">
    <name type="scientific">Giardia duodenalis assemblage B</name>
    <dbReference type="NCBI Taxonomy" id="1394984"/>
    <lineage>
        <taxon>Eukaryota</taxon>
        <taxon>Metamonada</taxon>
        <taxon>Diplomonadida</taxon>
        <taxon>Hexamitidae</taxon>
        <taxon>Giardiinae</taxon>
        <taxon>Giardia</taxon>
    </lineage>
</organism>
<gene>
    <name evidence="2" type="ORF">QR46_1248</name>
</gene>
<feature type="compositionally biased region" description="Low complexity" evidence="1">
    <location>
        <begin position="239"/>
        <end position="248"/>
    </location>
</feature>
<dbReference type="AlphaFoldDB" id="A0A132NXF3"/>